<evidence type="ECO:0000313" key="1">
    <source>
        <dbReference type="EMBL" id="KRY38110.1"/>
    </source>
</evidence>
<dbReference type="InParanoid" id="A0A0V1BMI8"/>
<name>A0A0V1BMI8_TRISP</name>
<comment type="caution">
    <text evidence="1">The sequence shown here is derived from an EMBL/GenBank/DDBJ whole genome shotgun (WGS) entry which is preliminary data.</text>
</comment>
<keyword evidence="2" id="KW-1185">Reference proteome</keyword>
<dbReference type="EMBL" id="JYDH01000028">
    <property type="protein sequence ID" value="KRY38110.1"/>
    <property type="molecule type" value="Genomic_DNA"/>
</dbReference>
<proteinExistence type="predicted"/>
<sequence length="78" mass="8839">MDQRLERTIAVVIAVGWVEKCTLIWQIKINTAEHVLGRRSGGEQSGSIQKREQIFLRRRSSGAVLKKIEIMTSALEDC</sequence>
<dbReference type="AlphaFoldDB" id="A0A0V1BMI8"/>
<evidence type="ECO:0000313" key="2">
    <source>
        <dbReference type="Proteomes" id="UP000054776"/>
    </source>
</evidence>
<protein>
    <submittedName>
        <fullName evidence="1">Uncharacterized protein</fullName>
    </submittedName>
</protein>
<gene>
    <name evidence="1" type="ORF">T01_15487</name>
</gene>
<reference evidence="1 2" key="1">
    <citation type="submission" date="2015-01" db="EMBL/GenBank/DDBJ databases">
        <title>Evolution of Trichinella species and genotypes.</title>
        <authorList>
            <person name="Korhonen P.K."/>
            <person name="Edoardo P."/>
            <person name="Giuseppe L.R."/>
            <person name="Gasser R.B."/>
        </authorList>
    </citation>
    <scope>NUCLEOTIDE SEQUENCE [LARGE SCALE GENOMIC DNA]</scope>
    <source>
        <strain evidence="1">ISS3</strain>
    </source>
</reference>
<dbReference type="Proteomes" id="UP000054776">
    <property type="component" value="Unassembled WGS sequence"/>
</dbReference>
<accession>A0A0V1BMI8</accession>
<organism evidence="1 2">
    <name type="scientific">Trichinella spiralis</name>
    <name type="common">Trichina worm</name>
    <dbReference type="NCBI Taxonomy" id="6334"/>
    <lineage>
        <taxon>Eukaryota</taxon>
        <taxon>Metazoa</taxon>
        <taxon>Ecdysozoa</taxon>
        <taxon>Nematoda</taxon>
        <taxon>Enoplea</taxon>
        <taxon>Dorylaimia</taxon>
        <taxon>Trichinellida</taxon>
        <taxon>Trichinellidae</taxon>
        <taxon>Trichinella</taxon>
    </lineage>
</organism>
<dbReference type="OrthoDB" id="10301718at2759"/>